<dbReference type="InterPro" id="IPR010912">
    <property type="entry name" value="SPOC_met"/>
</dbReference>
<feature type="compositionally biased region" description="Basic residues" evidence="8">
    <location>
        <begin position="682"/>
        <end position="691"/>
    </location>
</feature>
<feature type="compositionally biased region" description="Low complexity" evidence="8">
    <location>
        <begin position="2683"/>
        <end position="2698"/>
    </location>
</feature>
<evidence type="ECO:0000256" key="1">
    <source>
        <dbReference type="ARBA" id="ARBA00004123"/>
    </source>
</evidence>
<dbReference type="FunFam" id="2.40.290.10:FF:000002">
    <property type="entry name" value="Spen family transcriptional repressor"/>
    <property type="match status" value="1"/>
</dbReference>
<feature type="compositionally biased region" description="Pro residues" evidence="8">
    <location>
        <begin position="2468"/>
        <end position="2506"/>
    </location>
</feature>
<feature type="region of interest" description="Disordered" evidence="8">
    <location>
        <begin position="2154"/>
        <end position="2432"/>
    </location>
</feature>
<comment type="caution">
    <text evidence="11">The sequence shown here is derived from an EMBL/GenBank/DDBJ whole genome shotgun (WGS) entry which is preliminary data.</text>
</comment>
<feature type="compositionally biased region" description="Polar residues" evidence="8">
    <location>
        <begin position="2399"/>
        <end position="2411"/>
    </location>
</feature>
<evidence type="ECO:0000313" key="11">
    <source>
        <dbReference type="EMBL" id="CAF1253629.1"/>
    </source>
</evidence>
<feature type="compositionally biased region" description="Polar residues" evidence="8">
    <location>
        <begin position="2374"/>
        <end position="2385"/>
    </location>
</feature>
<dbReference type="PANTHER" id="PTHR48033:SF10">
    <property type="entry name" value="RNA-BINDING PROTEIN SQUID"/>
    <property type="match status" value="1"/>
</dbReference>
<feature type="compositionally biased region" description="Polar residues" evidence="8">
    <location>
        <begin position="2342"/>
        <end position="2361"/>
    </location>
</feature>
<feature type="compositionally biased region" description="Acidic residues" evidence="8">
    <location>
        <begin position="1898"/>
        <end position="1920"/>
    </location>
</feature>
<accession>A0A815A9H1</accession>
<dbReference type="InterPro" id="IPR012677">
    <property type="entry name" value="Nucleotide-bd_a/b_plait_sf"/>
</dbReference>
<evidence type="ECO:0000256" key="5">
    <source>
        <dbReference type="ARBA" id="ARBA00023163"/>
    </source>
</evidence>
<comment type="subcellular location">
    <subcellularLocation>
        <location evidence="1">Nucleus</location>
    </subcellularLocation>
</comment>
<gene>
    <name evidence="11" type="ORF">IZO911_LOCUS31487</name>
</gene>
<keyword evidence="3" id="KW-0805">Transcription regulation</keyword>
<feature type="compositionally biased region" description="Low complexity" evidence="8">
    <location>
        <begin position="593"/>
        <end position="607"/>
    </location>
</feature>
<feature type="compositionally biased region" description="Basic residues" evidence="8">
    <location>
        <begin position="1843"/>
        <end position="1856"/>
    </location>
</feature>
<evidence type="ECO:0008006" key="13">
    <source>
        <dbReference type="Google" id="ProtNLM"/>
    </source>
</evidence>
<feature type="region of interest" description="Disordered" evidence="8">
    <location>
        <begin position="2463"/>
        <end position="2510"/>
    </location>
</feature>
<proteinExistence type="predicted"/>
<feature type="region of interest" description="Disordered" evidence="8">
    <location>
        <begin position="856"/>
        <end position="906"/>
    </location>
</feature>
<dbReference type="CDD" id="cd21543">
    <property type="entry name" value="SPOC_SHARP"/>
    <property type="match status" value="1"/>
</dbReference>
<feature type="compositionally biased region" description="Low complexity" evidence="8">
    <location>
        <begin position="1988"/>
        <end position="2004"/>
    </location>
</feature>
<feature type="compositionally biased region" description="Polar residues" evidence="8">
    <location>
        <begin position="2157"/>
        <end position="2167"/>
    </location>
</feature>
<feature type="domain" description="RRM" evidence="9">
    <location>
        <begin position="20"/>
        <end position="89"/>
    </location>
</feature>
<feature type="compositionally biased region" description="Low complexity" evidence="8">
    <location>
        <begin position="665"/>
        <end position="681"/>
    </location>
</feature>
<dbReference type="GO" id="GO:0005654">
    <property type="term" value="C:nucleoplasm"/>
    <property type="evidence" value="ECO:0007669"/>
    <property type="project" value="TreeGrafter"/>
</dbReference>
<feature type="compositionally biased region" description="Low complexity" evidence="8">
    <location>
        <begin position="692"/>
        <end position="724"/>
    </location>
</feature>
<dbReference type="Gene3D" id="3.30.70.330">
    <property type="match status" value="4"/>
</dbReference>
<evidence type="ECO:0000256" key="4">
    <source>
        <dbReference type="ARBA" id="ARBA00023054"/>
    </source>
</evidence>
<feature type="region of interest" description="Disordered" evidence="8">
    <location>
        <begin position="2734"/>
        <end position="2756"/>
    </location>
</feature>
<feature type="region of interest" description="Disordered" evidence="8">
    <location>
        <begin position="556"/>
        <end position="795"/>
    </location>
</feature>
<feature type="compositionally biased region" description="Polar residues" evidence="8">
    <location>
        <begin position="1460"/>
        <end position="1470"/>
    </location>
</feature>
<feature type="compositionally biased region" description="Low complexity" evidence="8">
    <location>
        <begin position="962"/>
        <end position="974"/>
    </location>
</feature>
<feature type="compositionally biased region" description="Low complexity" evidence="8">
    <location>
        <begin position="2388"/>
        <end position="2398"/>
    </location>
</feature>
<feature type="compositionally biased region" description="Low complexity" evidence="8">
    <location>
        <begin position="219"/>
        <end position="229"/>
    </location>
</feature>
<feature type="compositionally biased region" description="Low complexity" evidence="8">
    <location>
        <begin position="193"/>
        <end position="207"/>
    </location>
</feature>
<dbReference type="Pfam" id="PF00076">
    <property type="entry name" value="RRM_1"/>
    <property type="match status" value="2"/>
</dbReference>
<evidence type="ECO:0000256" key="3">
    <source>
        <dbReference type="ARBA" id="ARBA00023015"/>
    </source>
</evidence>
<feature type="compositionally biased region" description="Low complexity" evidence="8">
    <location>
        <begin position="818"/>
        <end position="838"/>
    </location>
</feature>
<feature type="compositionally biased region" description="Basic and acidic residues" evidence="8">
    <location>
        <begin position="2414"/>
        <end position="2426"/>
    </location>
</feature>
<feature type="compositionally biased region" description="Low complexity" evidence="8">
    <location>
        <begin position="2855"/>
        <end position="2890"/>
    </location>
</feature>
<feature type="domain" description="SPOC" evidence="10">
    <location>
        <begin position="3186"/>
        <end position="3368"/>
    </location>
</feature>
<dbReference type="InterPro" id="IPR000504">
    <property type="entry name" value="RRM_dom"/>
</dbReference>
<evidence type="ECO:0000256" key="6">
    <source>
        <dbReference type="ARBA" id="ARBA00023242"/>
    </source>
</evidence>
<feature type="region of interest" description="Disordered" evidence="8">
    <location>
        <begin position="1737"/>
        <end position="2136"/>
    </location>
</feature>
<dbReference type="Proteomes" id="UP000663860">
    <property type="component" value="Unassembled WGS sequence"/>
</dbReference>
<feature type="compositionally biased region" description="Low complexity" evidence="8">
    <location>
        <begin position="2739"/>
        <end position="2756"/>
    </location>
</feature>
<name>A0A815A9H1_9BILA</name>
<feature type="compositionally biased region" description="Polar residues" evidence="8">
    <location>
        <begin position="889"/>
        <end position="900"/>
    </location>
</feature>
<keyword evidence="6" id="KW-0539">Nucleus</keyword>
<feature type="region of interest" description="Disordered" evidence="8">
    <location>
        <begin position="1519"/>
        <end position="1592"/>
    </location>
</feature>
<feature type="compositionally biased region" description="Polar residues" evidence="8">
    <location>
        <begin position="1630"/>
        <end position="1639"/>
    </location>
</feature>
<dbReference type="InterPro" id="IPR035979">
    <property type="entry name" value="RBD_domain_sf"/>
</dbReference>
<feature type="compositionally biased region" description="Basic and acidic residues" evidence="8">
    <location>
        <begin position="1864"/>
        <end position="1877"/>
    </location>
</feature>
<reference evidence="11" key="1">
    <citation type="submission" date="2021-02" db="EMBL/GenBank/DDBJ databases">
        <authorList>
            <person name="Nowell W R."/>
        </authorList>
    </citation>
    <scope>NUCLEOTIDE SEQUENCE</scope>
</reference>
<feature type="region of interest" description="Disordered" evidence="8">
    <location>
        <begin position="2845"/>
        <end position="2915"/>
    </location>
</feature>
<feature type="compositionally biased region" description="Low complexity" evidence="8">
    <location>
        <begin position="3063"/>
        <end position="3080"/>
    </location>
</feature>
<evidence type="ECO:0000259" key="9">
    <source>
        <dbReference type="PROSITE" id="PS50102"/>
    </source>
</evidence>
<feature type="region of interest" description="Disordered" evidence="8">
    <location>
        <begin position="1369"/>
        <end position="1499"/>
    </location>
</feature>
<feature type="compositionally biased region" description="Pro residues" evidence="8">
    <location>
        <begin position="1292"/>
        <end position="1305"/>
    </location>
</feature>
<dbReference type="PANTHER" id="PTHR48033">
    <property type="entry name" value="RNA-BINDING (RRM/RBD/RNP MOTIFS) FAMILY PROTEIN"/>
    <property type="match status" value="1"/>
</dbReference>
<dbReference type="EMBL" id="CAJNOE010000519">
    <property type="protein sequence ID" value="CAF1253629.1"/>
    <property type="molecule type" value="Genomic_DNA"/>
</dbReference>
<feature type="compositionally biased region" description="Basic and acidic residues" evidence="8">
    <location>
        <begin position="617"/>
        <end position="634"/>
    </location>
</feature>
<protein>
    <recommendedName>
        <fullName evidence="13">Msx2-interacting protein</fullName>
    </recommendedName>
</protein>
<feature type="compositionally biased region" description="Low complexity" evidence="8">
    <location>
        <begin position="1369"/>
        <end position="1392"/>
    </location>
</feature>
<feature type="compositionally biased region" description="Low complexity" evidence="8">
    <location>
        <begin position="1519"/>
        <end position="1529"/>
    </location>
</feature>
<dbReference type="GO" id="GO:0000785">
    <property type="term" value="C:chromatin"/>
    <property type="evidence" value="ECO:0007669"/>
    <property type="project" value="TreeGrafter"/>
</dbReference>
<feature type="compositionally biased region" description="Low complexity" evidence="8">
    <location>
        <begin position="1674"/>
        <end position="1691"/>
    </location>
</feature>
<feature type="compositionally biased region" description="Polar residues" evidence="8">
    <location>
        <begin position="636"/>
        <end position="658"/>
    </location>
</feature>
<dbReference type="InterPro" id="IPR016194">
    <property type="entry name" value="SPOC-like_C_dom_sf"/>
</dbReference>
<feature type="region of interest" description="Disordered" evidence="8">
    <location>
        <begin position="1142"/>
        <end position="1164"/>
    </location>
</feature>
<feature type="domain" description="RRM" evidence="9">
    <location>
        <begin position="456"/>
        <end position="539"/>
    </location>
</feature>
<feature type="domain" description="RRM" evidence="9">
    <location>
        <begin position="374"/>
        <end position="452"/>
    </location>
</feature>
<dbReference type="PROSITE" id="PS50102">
    <property type="entry name" value="RRM"/>
    <property type="match status" value="3"/>
</dbReference>
<feature type="compositionally biased region" description="Low complexity" evidence="8">
    <location>
        <begin position="1775"/>
        <end position="1796"/>
    </location>
</feature>
<keyword evidence="4" id="KW-0175">Coiled coil</keyword>
<feature type="compositionally biased region" description="Polar residues" evidence="8">
    <location>
        <begin position="2233"/>
        <end position="2251"/>
    </location>
</feature>
<feature type="region of interest" description="Disordered" evidence="8">
    <location>
        <begin position="126"/>
        <end position="257"/>
    </location>
</feature>
<feature type="region of interest" description="Disordered" evidence="8">
    <location>
        <begin position="1285"/>
        <end position="1311"/>
    </location>
</feature>
<dbReference type="SMART" id="SM00360">
    <property type="entry name" value="RRM"/>
    <property type="match status" value="4"/>
</dbReference>
<feature type="region of interest" description="Disordered" evidence="8">
    <location>
        <begin position="808"/>
        <end position="841"/>
    </location>
</feature>
<dbReference type="GO" id="GO:0003723">
    <property type="term" value="F:RNA binding"/>
    <property type="evidence" value="ECO:0007669"/>
    <property type="project" value="UniProtKB-UniRule"/>
</dbReference>
<evidence type="ECO:0000256" key="2">
    <source>
        <dbReference type="ARBA" id="ARBA00022884"/>
    </source>
</evidence>
<dbReference type="GO" id="GO:0010468">
    <property type="term" value="P:regulation of gene expression"/>
    <property type="evidence" value="ECO:0007669"/>
    <property type="project" value="TreeGrafter"/>
</dbReference>
<keyword evidence="2 7" id="KW-0694">RNA-binding</keyword>
<feature type="compositionally biased region" description="Basic and acidic residues" evidence="8">
    <location>
        <begin position="3022"/>
        <end position="3032"/>
    </location>
</feature>
<organism evidence="11 12">
    <name type="scientific">Adineta steineri</name>
    <dbReference type="NCBI Taxonomy" id="433720"/>
    <lineage>
        <taxon>Eukaryota</taxon>
        <taxon>Metazoa</taxon>
        <taxon>Spiralia</taxon>
        <taxon>Gnathifera</taxon>
        <taxon>Rotifera</taxon>
        <taxon>Eurotatoria</taxon>
        <taxon>Bdelloidea</taxon>
        <taxon>Adinetida</taxon>
        <taxon>Adinetidae</taxon>
        <taxon>Adineta</taxon>
    </lineage>
</organism>
<feature type="compositionally biased region" description="Low complexity" evidence="8">
    <location>
        <begin position="2220"/>
        <end position="2232"/>
    </location>
</feature>
<feature type="compositionally biased region" description="Low complexity" evidence="8">
    <location>
        <begin position="1102"/>
        <end position="1115"/>
    </location>
</feature>
<feature type="compositionally biased region" description="Polar residues" evidence="8">
    <location>
        <begin position="2300"/>
        <end position="2316"/>
    </location>
</feature>
<feature type="compositionally biased region" description="Polar residues" evidence="8">
    <location>
        <begin position="3044"/>
        <end position="3053"/>
    </location>
</feature>
<feature type="compositionally biased region" description="Polar residues" evidence="8">
    <location>
        <begin position="1393"/>
        <end position="1409"/>
    </location>
</feature>
<dbReference type="SUPFAM" id="SSF54928">
    <property type="entry name" value="RNA-binding domain, RBD"/>
    <property type="match status" value="2"/>
</dbReference>
<feature type="region of interest" description="Disordered" evidence="8">
    <location>
        <begin position="930"/>
        <end position="988"/>
    </location>
</feature>
<dbReference type="SUPFAM" id="SSF100939">
    <property type="entry name" value="SPOC domain-like"/>
    <property type="match status" value="1"/>
</dbReference>
<sequence>MPSEIATSKVSLSTKPTESRWLAIANLPETATEDTIKECFKRHGRVQSVKIDEQRFAFVAFLDVRTASKAHNAENILDEQRLRTAFHDGSNSVPKALLGPPPLPIQSSSSSSIVLPEQPSLLTSSTVIEASSSSSSNTSNITTVTNPLPTKTINGDRDKRPSRTLGSPDENVRHQVVPVKRDSDSSGSKRKTSSTSVSKTTNSSHSTIQKPPRRKHDNSSSSSSSSSSSESERSSDDSISCKNRRRNPTKTHSLLNDSMSKTKILKIYHLPSKTPKDSLRELLWEIFVEFKKSCRLLTVKIDGEHESRYALLTFRKSEDVDKALTFATTKTIYGVKIKAEPYDGIPNETDECDIMKRSICTDPDFDEYSIKATRTLYIGNLQSEISYNELREIYSAYGDIIEVEIKRQTQSQHQLPFAFVQYADIKSVVKAMKAFEPKTTRDHSIKLGFGKSQPTNVLWLDELPLTVTESSIRNFIIRQTNLAADQVLDIYIDNRNSHKSQTAQCLIYFFDTRAAQEAINSIRGKKIDSKRIQVDFASKVFVTRFSDIIEETSHKKNYVGYPPDSTYHGESRSVSKRNGTTREIVPETIQTFDTSSTRTNSSDRWSNAYNNSNRPQHKSDSRHSSDRRHSKEYGKGTSTSLISIPSVDNGTMPNSSLNTRRHRLSTSSKDSLSNNNLSSGRNPHRSSHPRHQPSSTSSSSSRSGASSSTHSSSSTNRSNSYQKHSTTKHSQKSSKKPSKYLTNNLKTSSTTGKKSSTNKEHSTKSSHHSRSVKSEKDNDSSTIIPPQQQQQQLQLDPVILPSLTVEDPFESTKKESSPPKQQQQQQQTPIPSSSSSPKAPLKNTERVFDWLMQNHHHDSNSSMGLDQNDDDEHLLKRKPDDDSLENVSDEQTSKTSPPIQTNNTTLSTCLKSSTSMKNCKNEKSILTSAYRLQPIRTGSKRDDQMENSSANELHLSPPPPSQSSIPPVSTPTPSLTKDDVETHIVHRRIPPTKYHLSARDTKIIPLDSNSSYDQLDVRLKSYPSLFNDHVDLIRLPFPQFAFEHIKTSTTSSNVLVVLNPKAHLKHSSLGLNNPSSTINATKHETSIDTNLSNITNTTISTSTTTTTITSSTTNNNDDELSTTRIPLDERIRLLDKQMYEMNHGQQKSTTSSSSSSSSSSLSPATLIEQQNQKIITASSSSAAAAVAPITTVPIMTAATTINTNTAVKSVTELVSTLSATSSSSQTLAQCIQAARAAALNAQPTQSISPSKTTPTISTSSPFHFPVTSVPSLNLNRPLSTTAPSPIHIPSVLAPPPPPPPPPPFPNLSRLSDASSNSILTFHAAIAQTQMAAAAAAKYSPISFATTLHPPPPPVPASLISPSLNLNSPITPTPTLNNSSNNNNNNNNLISTLKCSSPSLPNRSTPTNLLSPPVSNISSQSSFSDSIPSSPSTSSAKILERLGPSAKFKRKPIPPPLAVITTPTTPTNNKDSPILPSPESTTPTNTGTNSPVTVSSPALQHQLSTSSSVVLKSILKQRSLSNASSASALSPTNERKSSTNYVSPLASNEVRAPLQVTSTTTNRSASTDSVTKRTPPTTPTVPTEKKKSLNQQDSSVFTNDIDERQAAAAAAAATAAAATDEKKSTWRAPPTKQTLSNETVTPKKPTLDKIPKKPSATPKPTVTEPVKQPPKVIKTTATVTATTTTTTTTTTTKQAQMTSLGSKVPQLTLERIDPKNLKPSVEMSGKSINKSIKIKRTNVIQSDSDSEKKSSTTTDVQKTKKSLLNNEITKRKQQHQQKPLPTTKKPQLTKPTKIKTPSTVRKLSTTETHSSSSEDDEKKTEHTTTASDHDQASSDNDEKSKKDSIKKRTKTTNKNKLKSTSSRMNWRDLRQDTSMYDRIKKRARSEQTRNSSMSTSEDFLSDENSNEDDDDDDNEKDEDDDHPISSRPTNMTSRRHNVMSDSSDSEEEEESSSSKSKTKKSTVFDNNVFDAEESDDNNKSINRKKKVTQQQPQPQSQSQPPQQQQIKKPILKTNNEPIKKEKLSKNNDESSNTKKKMITSKVIDKKKPIVNSTKSISKPTKTTTSAQKRPSTDESNESTKKLKLDDDKSKTITTTTTTSSTTEEQPLPSSPLRRTTPTPPTTTIQTESEISIPDKPAIVITSPLNETSTNLPKIVESSVETNSQTTPTKFGIVFTSHHRHSTTTPSAVFRKPSTETSTSHETSKNDDEEMDDDHESTPAHNNNNNNNNTVNKNEQITSNTNTLKPPTLTAQPPLSDDETLNPETMQLSDLIGGSSRREEPKSAPSRSANKTTGKGKRTTKQETLTNKRQQSKPNTKAVQPPVVSTEKESVPTVQKPDVPVLPSTEQTSTISTTAKRLSTAECSTTLSTTKRLSTAESATPLSTAKRLSTAESSTTSSTAKRLSTTESATISSPAIEKEPKRLRKSTDEPTVQPQIKLEPVEVVSQWTNTKIKEEVMEPILPSEVNKQETPPPQLQPQPQSQPQPQPQPAPQLQPQPSSPLPPPPPQLSQPVIDQPQVTSMEVDQIPPSTSIITSTHSPSTTSAETENAIKALCSSIQIPQQTIPKTSNVEKSPTIIAPISKETLPIVEHQSTPITTITTTTTTVTPTTATPTTSIIPPHVSIKSSIPSTTFNEETLSAVNSLLMLNNNPPNLAGDHPPMKGTARVTPTISKPVYSFVTSLPSPTDQQSRQSATTTTTTTAAAITSTTTTTSVATPSTQQNDLITMVSNIVSSANLNGDKSTVTTSSPSSLSTTTTTATTTRSHIESVIDDVAKGVSTTTAIVTEPTTSIVDTNPSSSISTNTTKSTSIPTVLRDVMKTPCLTSSTTVTTATTTTAAASETLNLFDSHRRSTSPLKTSPMTATTTTTTTNVLSTTATASSTPVVPAVVRPTSQKASTNHKRSSTPKADPPPTVPSPILHPFQHMLSADGNLFVAAAAAAHHSSFPFSIFGQLGTNPVNPTGSSPTNLLATSLVSSSPPLATRTSSISNSSSNATSHIVNNPFLNTIMAGQQNLSSSSAHSNQNTHEKGSRRDSVTKGLGTSSSSSNRSTPIQQTVPVPIALTIPSSSSSSSSTSTSSSSGTTNTMINQRQSSPLLGSLDATTAAAIRQASPLQQFLGPDPVAPFRNVYSDPSELYGTPPGLYQPQNIAYAAAAQQMLNVMSITGSHHPFAAELYSNPESYLRFNPPTNELSRDPYNVQWQGNLILKNDQAYVKTQLVAGSPQIARASMNYWNSDSLSNASSNLQASSHHNLRISQRMRLEQAQLEGVQKRMQMDNDHCILIAEPNGSTPDEIRTQQNNLKNGVIRYFDEKKAAGIVNVLLPGASQPAYVVHIFPPCQFASEILQKRAPDTYRCVVQNKIEQIYLLIVITSTVQ</sequence>
<feature type="compositionally biased region" description="Low complexity" evidence="8">
    <location>
        <begin position="1476"/>
        <end position="1496"/>
    </location>
</feature>
<keyword evidence="5" id="KW-0804">Transcription</keyword>
<feature type="compositionally biased region" description="Low complexity" evidence="8">
    <location>
        <begin position="1148"/>
        <end position="1162"/>
    </location>
</feature>
<dbReference type="Gene3D" id="2.40.290.10">
    <property type="match status" value="1"/>
</dbReference>
<evidence type="ECO:0000256" key="7">
    <source>
        <dbReference type="PROSITE-ProRule" id="PRU00176"/>
    </source>
</evidence>
<feature type="compositionally biased region" description="Low complexity" evidence="8">
    <location>
        <begin position="739"/>
        <end position="755"/>
    </location>
</feature>
<dbReference type="PROSITE" id="PS50917">
    <property type="entry name" value="SPOC"/>
    <property type="match status" value="1"/>
</dbReference>
<feature type="compositionally biased region" description="Polar residues" evidence="8">
    <location>
        <begin position="1554"/>
        <end position="1568"/>
    </location>
</feature>
<feature type="compositionally biased region" description="Basic and acidic residues" evidence="8">
    <location>
        <begin position="2016"/>
        <end position="2031"/>
    </location>
</feature>
<feature type="compositionally biased region" description="Basic and acidic residues" evidence="8">
    <location>
        <begin position="1815"/>
        <end position="1842"/>
    </location>
</feature>
<feature type="compositionally biased region" description="Basic and acidic residues" evidence="8">
    <location>
        <begin position="2076"/>
        <end position="2089"/>
    </location>
</feature>
<feature type="region of interest" description="Disordered" evidence="8">
    <location>
        <begin position="3011"/>
        <end position="3085"/>
    </location>
</feature>
<feature type="compositionally biased region" description="Low complexity" evidence="8">
    <location>
        <begin position="2362"/>
        <end position="2373"/>
    </location>
</feature>
<evidence type="ECO:0000259" key="10">
    <source>
        <dbReference type="PROSITE" id="PS50917"/>
    </source>
</evidence>
<feature type="region of interest" description="Disordered" evidence="8">
    <location>
        <begin position="1616"/>
        <end position="1701"/>
    </location>
</feature>
<feature type="compositionally biased region" description="Low complexity" evidence="8">
    <location>
        <begin position="2051"/>
        <end position="2064"/>
    </location>
</feature>
<feature type="region of interest" description="Disordered" evidence="8">
    <location>
        <begin position="1102"/>
        <end position="1125"/>
    </location>
</feature>
<feature type="region of interest" description="Disordered" evidence="8">
    <location>
        <begin position="2675"/>
        <end position="2698"/>
    </location>
</feature>
<evidence type="ECO:0000313" key="12">
    <source>
        <dbReference type="Proteomes" id="UP000663860"/>
    </source>
</evidence>
<feature type="compositionally biased region" description="Basic residues" evidence="8">
    <location>
        <begin position="725"/>
        <end position="738"/>
    </location>
</feature>
<feature type="compositionally biased region" description="Low complexity" evidence="8">
    <location>
        <begin position="126"/>
        <end position="145"/>
    </location>
</feature>
<feature type="compositionally biased region" description="Polar residues" evidence="8">
    <location>
        <begin position="3011"/>
        <end position="3021"/>
    </location>
</feature>
<feature type="compositionally biased region" description="Low complexity" evidence="8">
    <location>
        <begin position="1410"/>
        <end position="1434"/>
    </location>
</feature>
<feature type="compositionally biased region" description="Low complexity" evidence="8">
    <location>
        <begin position="2090"/>
        <end position="2115"/>
    </location>
</feature>
<evidence type="ECO:0000256" key="8">
    <source>
        <dbReference type="SAM" id="MobiDB-lite"/>
    </source>
</evidence>